<dbReference type="PANTHER" id="PTHR13278">
    <property type="entry name" value="ZINC FINGER PROTEIN 830"/>
    <property type="match status" value="1"/>
</dbReference>
<keyword evidence="3" id="KW-0863">Zinc-finger</keyword>
<keyword evidence="4" id="KW-0862">Zinc</keyword>
<dbReference type="AlphaFoldDB" id="A0A238FLE7"/>
<feature type="region of interest" description="Disordered" evidence="7">
    <location>
        <begin position="69"/>
        <end position="203"/>
    </location>
</feature>
<evidence type="ECO:0000256" key="1">
    <source>
        <dbReference type="ARBA" id="ARBA00004123"/>
    </source>
</evidence>
<feature type="coiled-coil region" evidence="6">
    <location>
        <begin position="277"/>
        <end position="318"/>
    </location>
</feature>
<dbReference type="GO" id="GO:0005681">
    <property type="term" value="C:spliceosomal complex"/>
    <property type="evidence" value="ECO:0007669"/>
    <property type="project" value="InterPro"/>
</dbReference>
<comment type="subcellular location">
    <subcellularLocation>
        <location evidence="1">Nucleus</location>
    </subcellularLocation>
</comment>
<dbReference type="GO" id="GO:0033314">
    <property type="term" value="P:mitotic DNA replication checkpoint signaling"/>
    <property type="evidence" value="ECO:0007669"/>
    <property type="project" value="TreeGrafter"/>
</dbReference>
<feature type="compositionally biased region" description="Polar residues" evidence="7">
    <location>
        <begin position="151"/>
        <end position="160"/>
    </location>
</feature>
<evidence type="ECO:0000256" key="2">
    <source>
        <dbReference type="ARBA" id="ARBA00022723"/>
    </source>
</evidence>
<gene>
    <name evidence="8" type="ORF">BQ2448_7629</name>
</gene>
<protein>
    <submittedName>
        <fullName evidence="8">BQ2448_7629 protein</fullName>
    </submittedName>
</protein>
<evidence type="ECO:0000256" key="5">
    <source>
        <dbReference type="ARBA" id="ARBA00023242"/>
    </source>
</evidence>
<sequence length="324" mass="36034">MSSASLKSLMAAKKASSAQRITHPFASYDRQSRLTCTLCPATVLKHDNLWGAHLISKGHRVNAQRYETQQQALREREEAAAAAASSAGKRKRKRSQSAESEGEDDTAAEGNGKRAREGTQDSDHDDDDDDDDDEGEKENGRNALPDGFFTDPSQAPVRSTTTEDEDADPAPGTEEDDPEWAAFEASLREAPEPATTSTTTSTAKATIFAAPVAYEFGAPKVAEEGEEEAEAQEEEEEETEEERLERWEREQVSSTKYGVGIQMGYLTHAFLYRLRQREEIMERIEAEEREQLEADSKVTALKRKLEAIKEARKKKKTEARSDDA</sequence>
<feature type="compositionally biased region" description="Acidic residues" evidence="7">
    <location>
        <begin position="162"/>
        <end position="179"/>
    </location>
</feature>
<dbReference type="GO" id="GO:0033260">
    <property type="term" value="P:nuclear DNA replication"/>
    <property type="evidence" value="ECO:0007669"/>
    <property type="project" value="TreeGrafter"/>
</dbReference>
<keyword evidence="5" id="KW-0539">Nucleus</keyword>
<evidence type="ECO:0000256" key="6">
    <source>
        <dbReference type="SAM" id="Coils"/>
    </source>
</evidence>
<keyword evidence="2" id="KW-0479">Metal-binding</keyword>
<dbReference type="GO" id="GO:0044773">
    <property type="term" value="P:mitotic DNA damage checkpoint signaling"/>
    <property type="evidence" value="ECO:0007669"/>
    <property type="project" value="TreeGrafter"/>
</dbReference>
<proteinExistence type="predicted"/>
<dbReference type="PANTHER" id="PTHR13278:SF0">
    <property type="entry name" value="ZINC FINGER PROTEIN 830"/>
    <property type="match status" value="1"/>
</dbReference>
<accession>A0A238FLE7</accession>
<feature type="compositionally biased region" description="Acidic residues" evidence="7">
    <location>
        <begin position="123"/>
        <end position="136"/>
    </location>
</feature>
<dbReference type="STRING" id="269621.A0A238FLE7"/>
<feature type="compositionally biased region" description="Basic and acidic residues" evidence="7">
    <location>
        <begin position="111"/>
        <end position="122"/>
    </location>
</feature>
<organism evidence="8 9">
    <name type="scientific">Microbotryum intermedium</name>
    <dbReference type="NCBI Taxonomy" id="269621"/>
    <lineage>
        <taxon>Eukaryota</taxon>
        <taxon>Fungi</taxon>
        <taxon>Dikarya</taxon>
        <taxon>Basidiomycota</taxon>
        <taxon>Pucciniomycotina</taxon>
        <taxon>Microbotryomycetes</taxon>
        <taxon>Microbotryales</taxon>
        <taxon>Microbotryaceae</taxon>
        <taxon>Microbotryum</taxon>
    </lineage>
</organism>
<dbReference type="EMBL" id="FMSP01000023">
    <property type="protein sequence ID" value="SCV74600.1"/>
    <property type="molecule type" value="Genomic_DNA"/>
</dbReference>
<keyword evidence="9" id="KW-1185">Reference proteome</keyword>
<feature type="region of interest" description="Disordered" evidence="7">
    <location>
        <begin position="218"/>
        <end position="253"/>
    </location>
</feature>
<feature type="compositionally biased region" description="Low complexity" evidence="7">
    <location>
        <begin position="194"/>
        <end position="203"/>
    </location>
</feature>
<dbReference type="Proteomes" id="UP000198372">
    <property type="component" value="Unassembled WGS sequence"/>
</dbReference>
<evidence type="ECO:0000256" key="4">
    <source>
        <dbReference type="ARBA" id="ARBA00022833"/>
    </source>
</evidence>
<dbReference type="OrthoDB" id="77607at2759"/>
<dbReference type="InterPro" id="IPR040050">
    <property type="entry name" value="ZNF830-like"/>
</dbReference>
<dbReference type="GO" id="GO:0003676">
    <property type="term" value="F:nucleic acid binding"/>
    <property type="evidence" value="ECO:0007669"/>
    <property type="project" value="InterPro"/>
</dbReference>
<feature type="compositionally biased region" description="Acidic residues" evidence="7">
    <location>
        <begin position="224"/>
        <end position="242"/>
    </location>
</feature>
<reference evidence="9" key="1">
    <citation type="submission" date="2016-09" db="EMBL/GenBank/DDBJ databases">
        <authorList>
            <person name="Jeantristanb JTB J.-T."/>
            <person name="Ricardo R."/>
        </authorList>
    </citation>
    <scope>NUCLEOTIDE SEQUENCE [LARGE SCALE GENOMIC DNA]</scope>
</reference>
<evidence type="ECO:0000313" key="8">
    <source>
        <dbReference type="EMBL" id="SCV74600.1"/>
    </source>
</evidence>
<dbReference type="GO" id="GO:0008270">
    <property type="term" value="F:zinc ion binding"/>
    <property type="evidence" value="ECO:0007669"/>
    <property type="project" value="UniProtKB-KW"/>
</dbReference>
<evidence type="ECO:0000313" key="9">
    <source>
        <dbReference type="Proteomes" id="UP000198372"/>
    </source>
</evidence>
<name>A0A238FLE7_9BASI</name>
<evidence type="ECO:0000256" key="7">
    <source>
        <dbReference type="SAM" id="MobiDB-lite"/>
    </source>
</evidence>
<keyword evidence="6" id="KW-0175">Coiled coil</keyword>
<evidence type="ECO:0000256" key="3">
    <source>
        <dbReference type="ARBA" id="ARBA00022771"/>
    </source>
</evidence>